<dbReference type="RefSeq" id="WP_141283089.1">
    <property type="nucleotide sequence ID" value="NZ_BAAAWK010000001.1"/>
</dbReference>
<proteinExistence type="predicted"/>
<dbReference type="SUPFAM" id="SSF50475">
    <property type="entry name" value="FMN-binding split barrel"/>
    <property type="match status" value="1"/>
</dbReference>
<comment type="caution">
    <text evidence="1">The sequence shown here is derived from an EMBL/GenBank/DDBJ whole genome shotgun (WGS) entry which is preliminary data.</text>
</comment>
<protein>
    <recommendedName>
        <fullName evidence="3">Flavin-nucleotide-binding protein</fullName>
    </recommendedName>
</protein>
<evidence type="ECO:0000313" key="1">
    <source>
        <dbReference type="EMBL" id="GEB18806.1"/>
    </source>
</evidence>
<accession>A0A4Y3NI93</accession>
<keyword evidence="2" id="KW-1185">Reference proteome</keyword>
<evidence type="ECO:0008006" key="3">
    <source>
        <dbReference type="Google" id="ProtNLM"/>
    </source>
</evidence>
<name>A0A4Y3NI93_PAEAU</name>
<gene>
    <name evidence="1" type="ORF">AAU01_15610</name>
</gene>
<dbReference type="Proteomes" id="UP000317715">
    <property type="component" value="Unassembled WGS sequence"/>
</dbReference>
<reference evidence="1 2" key="1">
    <citation type="submission" date="2019-06" db="EMBL/GenBank/DDBJ databases">
        <title>Whole genome shotgun sequence of Paenarthrobacter aurescens NBRC 12136.</title>
        <authorList>
            <person name="Hosoyama A."/>
            <person name="Uohara A."/>
            <person name="Ohji S."/>
            <person name="Ichikawa N."/>
        </authorList>
    </citation>
    <scope>NUCLEOTIDE SEQUENCE [LARGE SCALE GENOMIC DNA]</scope>
    <source>
        <strain evidence="1 2">NBRC 12136</strain>
    </source>
</reference>
<sequence>MNDPEISSSPAHQEVPALSFDACWDLLAGETIGRIGLIVDDHPEIFPVNYVLFHRTLVFRSSPGRKLWGAQASRPAVLEIDGYDPGSSEAWSVVARGDTELITDPEETAQVDALGLEPWQPGPKENYIRLSPRALTGRRFKVNPPDVWRTRINDSRRASFE</sequence>
<dbReference type="InterPro" id="IPR024747">
    <property type="entry name" value="Pyridox_Oxase-rel"/>
</dbReference>
<dbReference type="GeneID" id="97300183"/>
<dbReference type="InterPro" id="IPR012349">
    <property type="entry name" value="Split_barrel_FMN-bd"/>
</dbReference>
<organism evidence="1 2">
    <name type="scientific">Paenarthrobacter aurescens</name>
    <name type="common">Arthrobacter aurescens</name>
    <dbReference type="NCBI Taxonomy" id="43663"/>
    <lineage>
        <taxon>Bacteria</taxon>
        <taxon>Bacillati</taxon>
        <taxon>Actinomycetota</taxon>
        <taxon>Actinomycetes</taxon>
        <taxon>Micrococcales</taxon>
        <taxon>Micrococcaceae</taxon>
        <taxon>Paenarthrobacter</taxon>
    </lineage>
</organism>
<dbReference type="AlphaFoldDB" id="A0A4Y3NI93"/>
<dbReference type="OrthoDB" id="7062584at2"/>
<dbReference type="Pfam" id="PF12900">
    <property type="entry name" value="Pyridox_ox_2"/>
    <property type="match status" value="1"/>
</dbReference>
<dbReference type="EMBL" id="BJMD01000008">
    <property type="protein sequence ID" value="GEB18806.1"/>
    <property type="molecule type" value="Genomic_DNA"/>
</dbReference>
<dbReference type="Gene3D" id="2.30.110.10">
    <property type="entry name" value="Electron Transport, Fmn-binding Protein, Chain A"/>
    <property type="match status" value="1"/>
</dbReference>
<evidence type="ECO:0000313" key="2">
    <source>
        <dbReference type="Proteomes" id="UP000317715"/>
    </source>
</evidence>